<evidence type="ECO:0000313" key="1">
    <source>
        <dbReference type="EMBL" id="SBT40688.1"/>
    </source>
</evidence>
<organism evidence="2 3">
    <name type="scientific">Plasmodium ovale wallikeri</name>
    <dbReference type="NCBI Taxonomy" id="864142"/>
    <lineage>
        <taxon>Eukaryota</taxon>
        <taxon>Sar</taxon>
        <taxon>Alveolata</taxon>
        <taxon>Apicomplexa</taxon>
        <taxon>Aconoidasida</taxon>
        <taxon>Haemosporida</taxon>
        <taxon>Plasmodiidae</taxon>
        <taxon>Plasmodium</taxon>
        <taxon>Plasmodium (Plasmodium)</taxon>
    </lineage>
</organism>
<name>A0A1A8ZAY3_PLAOA</name>
<accession>A0A1A8ZAY3</accession>
<protein>
    <submittedName>
        <fullName evidence="2">Uncharacterized protein</fullName>
    </submittedName>
</protein>
<evidence type="ECO:0000313" key="3">
    <source>
        <dbReference type="Proteomes" id="UP000078550"/>
    </source>
</evidence>
<sequence>MGKRGNVRKKTGERGKVSDLLALFPSLYNHSGDFNEKYLCELFTKYFYVFPRVQFCAPPFCRICTDKRLSTSASLFSSKSAGDKLERQKKKVICWEWGEGKKNDPSCVNTEIYGGTGVLLQVRFKKKKKKKKPT</sequence>
<dbReference type="Proteomes" id="UP000078555">
    <property type="component" value="Unassembled WGS sequence"/>
</dbReference>
<reference evidence="3 4" key="2">
    <citation type="submission" date="2016-05" db="EMBL/GenBank/DDBJ databases">
        <authorList>
            <person name="Naeem Raeece"/>
        </authorList>
    </citation>
    <scope>NUCLEOTIDE SEQUENCE [LARGE SCALE GENOMIC DNA]</scope>
</reference>
<proteinExistence type="predicted"/>
<evidence type="ECO:0000313" key="2">
    <source>
        <dbReference type="EMBL" id="SBT41031.1"/>
    </source>
</evidence>
<reference evidence="2" key="1">
    <citation type="submission" date="2016-05" db="EMBL/GenBank/DDBJ databases">
        <authorList>
            <person name="Lavstsen T."/>
            <person name="Jespersen J.S."/>
        </authorList>
    </citation>
    <scope>NUCLEOTIDE SEQUENCE [LARGE SCALE GENOMIC DNA]</scope>
</reference>
<dbReference type="EMBL" id="FLRD01000115">
    <property type="protein sequence ID" value="SBT40688.1"/>
    <property type="molecule type" value="Genomic_DNA"/>
</dbReference>
<evidence type="ECO:0000313" key="4">
    <source>
        <dbReference type="Proteomes" id="UP000078555"/>
    </source>
</evidence>
<dbReference type="AlphaFoldDB" id="A0A1A8ZAY3"/>
<dbReference type="EMBL" id="FLRE01000155">
    <property type="protein sequence ID" value="SBT41031.1"/>
    <property type="molecule type" value="Genomic_DNA"/>
</dbReference>
<gene>
    <name evidence="1" type="ORF">POVWA1_042570</name>
    <name evidence="2" type="ORF">POVWA2_041070</name>
</gene>
<dbReference type="Proteomes" id="UP000078550">
    <property type="component" value="Unassembled WGS sequence"/>
</dbReference>
<keyword evidence="4" id="KW-1185">Reference proteome</keyword>